<evidence type="ECO:0000313" key="2">
    <source>
        <dbReference type="Proteomes" id="UP000245890"/>
    </source>
</evidence>
<dbReference type="Gene3D" id="3.30.70.100">
    <property type="match status" value="1"/>
</dbReference>
<dbReference type="AlphaFoldDB" id="A0A2U0SE39"/>
<sequence length="125" mass="13919">MSYLDGYVIPVPEAKKEAYRALAAETAELFLKFGATRVLEGWGEDVPHGTATDFYRATLAEQGEAVVFAWVLWPDKPTRDAGWGKLMEAPEMQGRTMPFDGKRMFWGGFEPIVEMGRNEIQGGTA</sequence>
<dbReference type="SUPFAM" id="SSF54909">
    <property type="entry name" value="Dimeric alpha+beta barrel"/>
    <property type="match status" value="1"/>
</dbReference>
<keyword evidence="2" id="KW-1185">Reference proteome</keyword>
<gene>
    <name evidence="1" type="ORF">DD559_10125</name>
</gene>
<dbReference type="EMBL" id="QENQ01000001">
    <property type="protein sequence ID" value="PVX29633.1"/>
    <property type="molecule type" value="Genomic_DNA"/>
</dbReference>
<proteinExistence type="predicted"/>
<comment type="caution">
    <text evidence="1">The sequence shown here is derived from an EMBL/GenBank/DDBJ whole genome shotgun (WGS) entry which is preliminary data.</text>
</comment>
<evidence type="ECO:0000313" key="1">
    <source>
        <dbReference type="EMBL" id="PVX29633.1"/>
    </source>
</evidence>
<reference evidence="1 2" key="1">
    <citation type="submission" date="2018-05" db="EMBL/GenBank/DDBJ databases">
        <title>Description of Sphingomonas pokkalii sp nov, isolated from the rhizosphere of saline tolerant pokkali rice and its draft genome analysis.</title>
        <authorList>
            <person name="Menon R."/>
            <person name="Kumari S."/>
            <person name="Rameshkumar N."/>
        </authorList>
    </citation>
    <scope>NUCLEOTIDE SEQUENCE [LARGE SCALE GENOMIC DNA]</scope>
    <source>
        <strain evidence="1 2">L3B27</strain>
    </source>
</reference>
<dbReference type="InterPro" id="IPR011008">
    <property type="entry name" value="Dimeric_a/b-barrel"/>
</dbReference>
<accession>A0A2U0SE39</accession>
<organism evidence="1 2">
    <name type="scientific">Sphingomonas pokkalii</name>
    <dbReference type="NCBI Taxonomy" id="2175090"/>
    <lineage>
        <taxon>Bacteria</taxon>
        <taxon>Pseudomonadati</taxon>
        <taxon>Pseudomonadota</taxon>
        <taxon>Alphaproteobacteria</taxon>
        <taxon>Sphingomonadales</taxon>
        <taxon>Sphingomonadaceae</taxon>
        <taxon>Sphingomonas</taxon>
    </lineage>
</organism>
<dbReference type="OrthoDB" id="9792392at2"/>
<dbReference type="Proteomes" id="UP000245890">
    <property type="component" value="Unassembled WGS sequence"/>
</dbReference>
<dbReference type="RefSeq" id="WP_116469067.1">
    <property type="nucleotide sequence ID" value="NZ_QENQ01000001.1"/>
</dbReference>
<dbReference type="PIRSF" id="PIRSF007028">
    <property type="entry name" value="UCP007028"/>
    <property type="match status" value="1"/>
</dbReference>
<name>A0A2U0SE39_9SPHN</name>
<dbReference type="InterPro" id="IPR009874">
    <property type="entry name" value="DUF1428"/>
</dbReference>
<dbReference type="Pfam" id="PF07237">
    <property type="entry name" value="DUF1428"/>
    <property type="match status" value="1"/>
</dbReference>
<protein>
    <submittedName>
        <fullName evidence="1">DUF1428 domain-containing protein</fullName>
    </submittedName>
</protein>